<dbReference type="OrthoDB" id="2121326at2759"/>
<dbReference type="PROSITE" id="PS51352">
    <property type="entry name" value="THIOREDOXIN_2"/>
    <property type="match status" value="1"/>
</dbReference>
<dbReference type="Gene3D" id="3.40.30.10">
    <property type="entry name" value="Glutaredoxin"/>
    <property type="match status" value="1"/>
</dbReference>
<dbReference type="CDD" id="cd02947">
    <property type="entry name" value="TRX_family"/>
    <property type="match status" value="1"/>
</dbReference>
<evidence type="ECO:0000256" key="2">
    <source>
        <dbReference type="ARBA" id="ARBA00038337"/>
    </source>
</evidence>
<feature type="domain" description="Thioredoxin" evidence="3">
    <location>
        <begin position="63"/>
        <end position="189"/>
    </location>
</feature>
<accession>A0A9D4UGU8</accession>
<evidence type="ECO:0000313" key="5">
    <source>
        <dbReference type="Proteomes" id="UP000886520"/>
    </source>
</evidence>
<reference evidence="4" key="1">
    <citation type="submission" date="2021-01" db="EMBL/GenBank/DDBJ databases">
        <title>Adiantum capillus-veneris genome.</title>
        <authorList>
            <person name="Fang Y."/>
            <person name="Liao Q."/>
        </authorList>
    </citation>
    <scope>NUCLEOTIDE SEQUENCE</scope>
    <source>
        <strain evidence="4">H3</strain>
        <tissue evidence="4">Leaf</tissue>
    </source>
</reference>
<comment type="caution">
    <text evidence="4">The sequence shown here is derived from an EMBL/GenBank/DDBJ whole genome shotgun (WGS) entry which is preliminary data.</text>
</comment>
<dbReference type="Proteomes" id="UP000886520">
    <property type="component" value="Chromosome 17"/>
</dbReference>
<keyword evidence="5" id="KW-1185">Reference proteome</keyword>
<dbReference type="AlphaFoldDB" id="A0A9D4UGU8"/>
<name>A0A9D4UGU8_ADICA</name>
<dbReference type="SUPFAM" id="SSF52833">
    <property type="entry name" value="Thioredoxin-like"/>
    <property type="match status" value="1"/>
</dbReference>
<organism evidence="4 5">
    <name type="scientific">Adiantum capillus-veneris</name>
    <name type="common">Maidenhair fern</name>
    <dbReference type="NCBI Taxonomy" id="13818"/>
    <lineage>
        <taxon>Eukaryota</taxon>
        <taxon>Viridiplantae</taxon>
        <taxon>Streptophyta</taxon>
        <taxon>Embryophyta</taxon>
        <taxon>Tracheophyta</taxon>
        <taxon>Polypodiopsida</taxon>
        <taxon>Polypodiidae</taxon>
        <taxon>Polypodiales</taxon>
        <taxon>Pteridineae</taxon>
        <taxon>Pteridaceae</taxon>
        <taxon>Vittarioideae</taxon>
        <taxon>Adiantum</taxon>
    </lineage>
</organism>
<protein>
    <recommendedName>
        <fullName evidence="3">Thioredoxin domain-containing protein</fullName>
    </recommendedName>
</protein>
<dbReference type="PANTHER" id="PTHR46115">
    <property type="entry name" value="THIOREDOXIN-LIKE PROTEIN 1"/>
    <property type="match status" value="1"/>
</dbReference>
<proteinExistence type="inferred from homology"/>
<dbReference type="Pfam" id="PF00085">
    <property type="entry name" value="Thioredoxin"/>
    <property type="match status" value="1"/>
</dbReference>
<comment type="similarity">
    <text evidence="2">Belongs to the thioredoxin family. Plant F-type subfamily.</text>
</comment>
<sequence>MASLVLGASGAIVCGQPKELTGSNTKGFNSIPGFRGQLSSGVLHDKCLLGFSSTSSTQRKHAWWIARSVSEEAATEIEGGVMEVEDEATLEQYFREAGDKLVVLDISTKTCGPCKMIYPKLVKMSKEYPDAVFLKIMGDLNSGTRALMRKWGVRAVPNFRFFRNGELIHSHSGANEDELRRNFLAHYEK</sequence>
<dbReference type="InterPro" id="IPR036249">
    <property type="entry name" value="Thioredoxin-like_sf"/>
</dbReference>
<evidence type="ECO:0000259" key="3">
    <source>
        <dbReference type="PROSITE" id="PS51352"/>
    </source>
</evidence>
<dbReference type="EMBL" id="JABFUD020000017">
    <property type="protein sequence ID" value="KAI5067422.1"/>
    <property type="molecule type" value="Genomic_DNA"/>
</dbReference>
<evidence type="ECO:0000256" key="1">
    <source>
        <dbReference type="ARBA" id="ARBA00023157"/>
    </source>
</evidence>
<gene>
    <name evidence="4" type="ORF">GOP47_0017950</name>
</gene>
<keyword evidence="1" id="KW-1015">Disulfide bond</keyword>
<dbReference type="InterPro" id="IPR013766">
    <property type="entry name" value="Thioredoxin_domain"/>
</dbReference>
<evidence type="ECO:0000313" key="4">
    <source>
        <dbReference type="EMBL" id="KAI5067422.1"/>
    </source>
</evidence>
<dbReference type="PROSITE" id="PS00194">
    <property type="entry name" value="THIOREDOXIN_1"/>
    <property type="match status" value="1"/>
</dbReference>
<dbReference type="InterPro" id="IPR017937">
    <property type="entry name" value="Thioredoxin_CS"/>
</dbReference>